<organism evidence="2 3">
    <name type="scientific">Streptomyces cinereospinus</name>
    <dbReference type="NCBI Taxonomy" id="285561"/>
    <lineage>
        <taxon>Bacteria</taxon>
        <taxon>Bacillati</taxon>
        <taxon>Actinomycetota</taxon>
        <taxon>Actinomycetes</taxon>
        <taxon>Kitasatosporales</taxon>
        <taxon>Streptomycetaceae</taxon>
        <taxon>Streptomyces</taxon>
    </lineage>
</organism>
<evidence type="ECO:0000256" key="1">
    <source>
        <dbReference type="SAM" id="MobiDB-lite"/>
    </source>
</evidence>
<accession>A0ABV5MZ46</accession>
<proteinExistence type="predicted"/>
<protein>
    <submittedName>
        <fullName evidence="2">Uncharacterized protein</fullName>
    </submittedName>
</protein>
<keyword evidence="3" id="KW-1185">Reference proteome</keyword>
<comment type="caution">
    <text evidence="2">The sequence shown here is derived from an EMBL/GenBank/DDBJ whole genome shotgun (WGS) entry which is preliminary data.</text>
</comment>
<dbReference type="Proteomes" id="UP001589709">
    <property type="component" value="Unassembled WGS sequence"/>
</dbReference>
<name>A0ABV5MZ46_9ACTN</name>
<dbReference type="EMBL" id="JBHMCY010000017">
    <property type="protein sequence ID" value="MFB9463316.1"/>
    <property type="molecule type" value="Genomic_DNA"/>
</dbReference>
<dbReference type="RefSeq" id="WP_381345375.1">
    <property type="nucleotide sequence ID" value="NZ_JBHMCY010000017.1"/>
</dbReference>
<evidence type="ECO:0000313" key="3">
    <source>
        <dbReference type="Proteomes" id="UP001589709"/>
    </source>
</evidence>
<evidence type="ECO:0000313" key="2">
    <source>
        <dbReference type="EMBL" id="MFB9463316.1"/>
    </source>
</evidence>
<feature type="region of interest" description="Disordered" evidence="1">
    <location>
        <begin position="62"/>
        <end position="90"/>
    </location>
</feature>
<gene>
    <name evidence="2" type="ORF">ACFF45_11475</name>
</gene>
<reference evidence="2 3" key="1">
    <citation type="submission" date="2024-09" db="EMBL/GenBank/DDBJ databases">
        <authorList>
            <person name="Sun Q."/>
            <person name="Mori K."/>
        </authorList>
    </citation>
    <scope>NUCLEOTIDE SEQUENCE [LARGE SCALE GENOMIC DNA]</scope>
    <source>
        <strain evidence="2 3">JCM 6917</strain>
    </source>
</reference>
<sequence length="90" mass="10287">MPRPKRRPTTVPEPPRLTLDAYRHVADQHPGDGVWAAYCVLLAYTDDTRTYERVTPRLAEPEDGVASRLAGQLQEERKARTLYPTPRGWT</sequence>